<dbReference type="Pfam" id="PF13597">
    <property type="entry name" value="NRDD"/>
    <property type="match status" value="1"/>
</dbReference>
<dbReference type="RefSeq" id="WP_158208498.1">
    <property type="nucleotide sequence ID" value="NZ_CP046996.1"/>
</dbReference>
<dbReference type="Proteomes" id="UP000430508">
    <property type="component" value="Chromosome"/>
</dbReference>
<dbReference type="EMBL" id="CP046996">
    <property type="protein sequence ID" value="QHA01386.1"/>
    <property type="molecule type" value="Genomic_DNA"/>
</dbReference>
<dbReference type="NCBIfam" id="NF006126">
    <property type="entry name" value="PRK08270.1"/>
    <property type="match status" value="1"/>
</dbReference>
<dbReference type="GO" id="GO:0005524">
    <property type="term" value="F:ATP binding"/>
    <property type="evidence" value="ECO:0007669"/>
    <property type="project" value="UniProtKB-UniRule"/>
</dbReference>
<protein>
    <submittedName>
        <fullName evidence="5">Ribonucleoside triphosphate reductase</fullName>
        <ecNumber evidence="5">1.17.4.2</ecNumber>
    </submittedName>
</protein>
<keyword evidence="2 3" id="KW-0067">ATP-binding</keyword>
<dbReference type="PANTHER" id="PTHR21075:SF0">
    <property type="entry name" value="ANAEROBIC RIBONUCLEOSIDE-TRIPHOSPHATE REDUCTASE"/>
    <property type="match status" value="1"/>
</dbReference>
<dbReference type="Pfam" id="PF03477">
    <property type="entry name" value="ATP-cone"/>
    <property type="match status" value="1"/>
</dbReference>
<reference evidence="5 6" key="1">
    <citation type="submission" date="2019-12" db="EMBL/GenBank/DDBJ databases">
        <title>Sequence classification of anaerobic respiratory reductive dehalogenases: First we see many, then we see few.</title>
        <authorList>
            <person name="Molenda O."/>
            <person name="Puentes Jacome L.A."/>
            <person name="Cao X."/>
            <person name="Nesbo C.L."/>
            <person name="Tang S."/>
            <person name="Morson N."/>
            <person name="Patron J."/>
            <person name="Lomheim L."/>
            <person name="Wishart D.S."/>
            <person name="Edwards E.A."/>
        </authorList>
    </citation>
    <scope>NUCLEOTIDE SEQUENCE [LARGE SCALE GENOMIC DNA]</scope>
    <source>
        <strain evidence="5 6">12DCA</strain>
    </source>
</reference>
<dbReference type="GO" id="GO:0004748">
    <property type="term" value="F:ribonucleoside-diphosphate reductase activity, thioredoxin disulfide as acceptor"/>
    <property type="evidence" value="ECO:0007669"/>
    <property type="project" value="TreeGrafter"/>
</dbReference>
<dbReference type="GO" id="GO:0009265">
    <property type="term" value="P:2'-deoxyribonucleotide biosynthetic process"/>
    <property type="evidence" value="ECO:0007669"/>
    <property type="project" value="TreeGrafter"/>
</dbReference>
<dbReference type="EC" id="1.17.4.2" evidence="5"/>
<evidence type="ECO:0000259" key="4">
    <source>
        <dbReference type="PROSITE" id="PS51161"/>
    </source>
</evidence>
<dbReference type="PROSITE" id="PS51161">
    <property type="entry name" value="ATP_CONE"/>
    <property type="match status" value="1"/>
</dbReference>
<evidence type="ECO:0000256" key="3">
    <source>
        <dbReference type="PROSITE-ProRule" id="PRU00492"/>
    </source>
</evidence>
<dbReference type="GO" id="GO:0006260">
    <property type="term" value="P:DNA replication"/>
    <property type="evidence" value="ECO:0007669"/>
    <property type="project" value="InterPro"/>
</dbReference>
<accession>A0A857DMT0</accession>
<evidence type="ECO:0000256" key="2">
    <source>
        <dbReference type="ARBA" id="ARBA00022840"/>
    </source>
</evidence>
<feature type="domain" description="ATP-cone" evidence="4">
    <location>
        <begin position="1"/>
        <end position="95"/>
    </location>
</feature>
<evidence type="ECO:0000256" key="1">
    <source>
        <dbReference type="ARBA" id="ARBA00022741"/>
    </source>
</evidence>
<name>A0A857DMT0_9FIRM</name>
<dbReference type="PANTHER" id="PTHR21075">
    <property type="entry name" value="ANAEROBIC RIBONUCLEOSIDE-TRIPHOSPHATE REDUCTASE"/>
    <property type="match status" value="1"/>
</dbReference>
<keyword evidence="5" id="KW-0560">Oxidoreductase</keyword>
<evidence type="ECO:0000313" key="6">
    <source>
        <dbReference type="Proteomes" id="UP000430508"/>
    </source>
</evidence>
<dbReference type="GO" id="GO:0008998">
    <property type="term" value="F:ribonucleoside-triphosphate reductase (thioredoxin) activity"/>
    <property type="evidence" value="ECO:0007669"/>
    <property type="project" value="UniProtKB-EC"/>
</dbReference>
<dbReference type="SUPFAM" id="SSF51998">
    <property type="entry name" value="PFL-like glycyl radical enzymes"/>
    <property type="match status" value="1"/>
</dbReference>
<dbReference type="GO" id="GO:0031250">
    <property type="term" value="C:anaerobic ribonucleoside-triphosphate reductase complex"/>
    <property type="evidence" value="ECO:0007669"/>
    <property type="project" value="TreeGrafter"/>
</dbReference>
<dbReference type="Gene3D" id="3.20.70.20">
    <property type="match status" value="1"/>
</dbReference>
<organism evidence="5 6">
    <name type="scientific">Dehalobacter restrictus</name>
    <dbReference type="NCBI Taxonomy" id="55583"/>
    <lineage>
        <taxon>Bacteria</taxon>
        <taxon>Bacillati</taxon>
        <taxon>Bacillota</taxon>
        <taxon>Clostridia</taxon>
        <taxon>Eubacteriales</taxon>
        <taxon>Desulfitobacteriaceae</taxon>
        <taxon>Dehalobacter</taxon>
    </lineage>
</organism>
<dbReference type="InterPro" id="IPR005144">
    <property type="entry name" value="ATP-cone_dom"/>
</dbReference>
<dbReference type="CDD" id="cd01675">
    <property type="entry name" value="RNR_III"/>
    <property type="match status" value="1"/>
</dbReference>
<keyword evidence="1 3" id="KW-0547">Nucleotide-binding</keyword>
<gene>
    <name evidence="5" type="ORF">GQ588_12430</name>
</gene>
<evidence type="ECO:0000313" key="5">
    <source>
        <dbReference type="EMBL" id="QHA01386.1"/>
    </source>
</evidence>
<proteinExistence type="predicted"/>
<sequence>MYVVKRDGRREIFNQEKICKAVEKAFIATETPNVTNWAKIVTDRVFSELEAAYSKNEGFQIEQIQDKVEDVLMQTGNTNVARAYIRYRFQHEIIRNQESAKNDNNKLFSDYLGLGTWEIKENSNMGFSVQGLNRFVTSKATNAFWQSLLPSEVGKAHDSGALHNHDMGDLAPYCVGWDLKDLLLVGFRGAEGKTTSRPAKHFRSALGQIVNFVYTLQGEAAGAQALSSFDTYLAPFVRVDNLDYKQVKQGIQEFIFNVNVPTRVGFQSPFFNITLDVRAAESAIKDEPAVVDGKFLDTPYREYQAEMDIINMAFCEVMLEGDADGNIFSFPIPTYNITKGFDWNSEVSRAIFKMTDKYGIPYFANFINSDMNPEDARSMCCRLRLDNRELRKRGGGLFGANPLTGSIGVVTLNLPLYGYLAKGNWDQFITLIDNHMNIARSSLQTKRKTLEILTDNGLYPYTKFYLRDIKKRFGKYWTNHFSTIGLVGMNEAIRNFTSDADDITTVFGQNFAKETLNYMRDRIQEFQEQDGDLYNLEATPAEGTSYRLAKINKKHYPDMITAGDNEPYYTNSTHLPVGYTSDLFRAVELQDDLQTLYTGGTVLHGYLAESLDDLAVAKAVVRRVFENFQLPYFTLTPTFSICEDHKYIKGEHFNCPECGRETLVMTRVTGFYRPISAMNPGKQEEKQETVKYRVTGVTPSLFDGVAK</sequence>
<dbReference type="AlphaFoldDB" id="A0A857DMT0"/>
<dbReference type="InterPro" id="IPR012833">
    <property type="entry name" value="NrdD"/>
</dbReference>
<dbReference type="NCBIfam" id="TIGR02487">
    <property type="entry name" value="NrdD"/>
    <property type="match status" value="1"/>
</dbReference>